<protein>
    <submittedName>
        <fullName evidence="2">Uncharacterized protein</fullName>
    </submittedName>
</protein>
<accession>A0A9P0NWT0</accession>
<feature type="region of interest" description="Disordered" evidence="1">
    <location>
        <begin position="88"/>
        <end position="148"/>
    </location>
</feature>
<keyword evidence="3" id="KW-1185">Reference proteome</keyword>
<dbReference type="EMBL" id="CAKOFQ010006683">
    <property type="protein sequence ID" value="CAH1959587.1"/>
    <property type="molecule type" value="Genomic_DNA"/>
</dbReference>
<gene>
    <name evidence="2" type="ORF">ACAOBT_LOCUS3251</name>
</gene>
<reference evidence="2" key="1">
    <citation type="submission" date="2022-03" db="EMBL/GenBank/DDBJ databases">
        <authorList>
            <person name="Sayadi A."/>
        </authorList>
    </citation>
    <scope>NUCLEOTIDE SEQUENCE</scope>
</reference>
<organism evidence="2 3">
    <name type="scientific">Acanthoscelides obtectus</name>
    <name type="common">Bean weevil</name>
    <name type="synonym">Bruchus obtectus</name>
    <dbReference type="NCBI Taxonomy" id="200917"/>
    <lineage>
        <taxon>Eukaryota</taxon>
        <taxon>Metazoa</taxon>
        <taxon>Ecdysozoa</taxon>
        <taxon>Arthropoda</taxon>
        <taxon>Hexapoda</taxon>
        <taxon>Insecta</taxon>
        <taxon>Pterygota</taxon>
        <taxon>Neoptera</taxon>
        <taxon>Endopterygota</taxon>
        <taxon>Coleoptera</taxon>
        <taxon>Polyphaga</taxon>
        <taxon>Cucujiformia</taxon>
        <taxon>Chrysomeloidea</taxon>
        <taxon>Chrysomelidae</taxon>
        <taxon>Bruchinae</taxon>
        <taxon>Bruchini</taxon>
        <taxon>Acanthoscelides</taxon>
    </lineage>
</organism>
<name>A0A9P0NWT0_ACAOB</name>
<feature type="compositionally biased region" description="Polar residues" evidence="1">
    <location>
        <begin position="137"/>
        <end position="148"/>
    </location>
</feature>
<dbReference type="Proteomes" id="UP001152888">
    <property type="component" value="Unassembled WGS sequence"/>
</dbReference>
<dbReference type="AlphaFoldDB" id="A0A9P0NWT0"/>
<sequence>MLDIESQLAKMEGLNGVTDVVVGTGSDRLESTGDNRCAEEDVNENHNKCHHDRSDKLKQCCELTCVLQDNLKKGTGLLSTSNVKQQTDNVIKSKKDDDDLEPLPVRMTPPLYTYSNPEKNTRVGSESPAGLSDEDSNSCSTNSSTVHGKQNKSLLEQLLIGGFRDVKGSPLGLN</sequence>
<evidence type="ECO:0000313" key="3">
    <source>
        <dbReference type="Proteomes" id="UP001152888"/>
    </source>
</evidence>
<evidence type="ECO:0000313" key="2">
    <source>
        <dbReference type="EMBL" id="CAH1959587.1"/>
    </source>
</evidence>
<comment type="caution">
    <text evidence="2">The sequence shown here is derived from an EMBL/GenBank/DDBJ whole genome shotgun (WGS) entry which is preliminary data.</text>
</comment>
<feature type="compositionally biased region" description="Polar residues" evidence="1">
    <location>
        <begin position="113"/>
        <end position="124"/>
    </location>
</feature>
<dbReference type="OrthoDB" id="5967287at2759"/>
<proteinExistence type="predicted"/>
<evidence type="ECO:0000256" key="1">
    <source>
        <dbReference type="SAM" id="MobiDB-lite"/>
    </source>
</evidence>